<feature type="transmembrane region" description="Helical" evidence="6">
    <location>
        <begin position="444"/>
        <end position="467"/>
    </location>
</feature>
<keyword evidence="5 6" id="KW-0472">Membrane</keyword>
<evidence type="ECO:0000313" key="10">
    <source>
        <dbReference type="Proteomes" id="UP001148313"/>
    </source>
</evidence>
<evidence type="ECO:0000256" key="5">
    <source>
        <dbReference type="ARBA" id="ARBA00023136"/>
    </source>
</evidence>
<feature type="transmembrane region" description="Helical" evidence="6">
    <location>
        <begin position="532"/>
        <end position="558"/>
    </location>
</feature>
<sequence length="772" mass="83067">MDRTEAAEDRSRYRESDAAHLPVEAYSDAIPDHGNAGYFARFEQMLREEFEVGQTILWLPVSMALGAGLWFSSDETLAILPVAILFAAVVLLLFLKDEGRWRGAFVLAAGFLVGMLASEAEVRRHGTTLLDSEITTRLEGRVINRDVDHAGRWRYTVEIERTFDPQIGRPPERVRLVARGGHTPIDIGGRISGLARLQPPSGPVLPGGFDFSFHSYFNGLGGYGFFYGAPEAIESDGVDETGWALGFQLGVSRLRAAISTRIRSVLPGDTGGFASALTVADRRGLSPDTVDALRASGLAHVLAISGLHMALVAVTFFLLLRTAFSLFPSVVQAYPVKKIAAAGALVVATFYLFLSGGSVSTQRAWIMLAIMLVAVLADRPALTMRNVALAAIVIILISPSAVLGPGFQMSFAATAALIAVYSFWRRSTQYATGGIAVPGVLRMIVFFFAGLAVTSLVAGLATGPFAVYNFHRIAAYGLLANLAAMPIVTVIVMPMGLASMLAMPFGLEYWPLLAMGAGLDVVMWIAHTVESLGGYVVVGRVSFGMFLVLTGGFLLFVLGRSKLRLIGLAVAACAAVAMVVFAGEDPDILVAEDGRLVALVSEGALAANRSRPSTFVFEQWQHALRRPDTLRPTSSGHEADARGPPELLSGFLRVSAESPGFSCAKKQFCVGKTEAGTVVAVVEDLHFLGPACDSADLVVTHRAIALDRCYSGAMLVTGRMLRQTGSLELVERDGALLVKSAIGQTNRPWTRQRFYDWRSRTYKRTKPSWLAD</sequence>
<dbReference type="Pfam" id="PF13567">
    <property type="entry name" value="DUF4131"/>
    <property type="match status" value="1"/>
</dbReference>
<organism evidence="9 10">
    <name type="scientific">Hoeflea poritis</name>
    <dbReference type="NCBI Taxonomy" id="2993659"/>
    <lineage>
        <taxon>Bacteria</taxon>
        <taxon>Pseudomonadati</taxon>
        <taxon>Pseudomonadota</taxon>
        <taxon>Alphaproteobacteria</taxon>
        <taxon>Hyphomicrobiales</taxon>
        <taxon>Rhizobiaceae</taxon>
        <taxon>Hoeflea</taxon>
    </lineage>
</organism>
<evidence type="ECO:0000256" key="2">
    <source>
        <dbReference type="ARBA" id="ARBA00022475"/>
    </source>
</evidence>
<accession>A0ABT4VSQ4</accession>
<feature type="domain" description="DUF4131" evidence="8">
    <location>
        <begin position="78"/>
        <end position="212"/>
    </location>
</feature>
<feature type="transmembrane region" description="Helical" evidence="6">
    <location>
        <begin position="509"/>
        <end position="526"/>
    </location>
</feature>
<name>A0ABT4VSQ4_9HYPH</name>
<evidence type="ECO:0000256" key="3">
    <source>
        <dbReference type="ARBA" id="ARBA00022692"/>
    </source>
</evidence>
<keyword evidence="2" id="KW-1003">Cell membrane</keyword>
<comment type="subcellular location">
    <subcellularLocation>
        <location evidence="1">Cell membrane</location>
        <topology evidence="1">Multi-pass membrane protein</topology>
    </subcellularLocation>
</comment>
<proteinExistence type="predicted"/>
<dbReference type="InterPro" id="IPR052159">
    <property type="entry name" value="Competence_DNA_uptake"/>
</dbReference>
<protein>
    <submittedName>
        <fullName evidence="9">ComEC/Rec2 family competence protein</fullName>
    </submittedName>
</protein>
<gene>
    <name evidence="9" type="ORF">OOZ53_20455</name>
</gene>
<feature type="domain" description="ComEC/Rec2-related protein" evidence="7">
    <location>
        <begin position="277"/>
        <end position="560"/>
    </location>
</feature>
<feature type="transmembrane region" description="Helical" evidence="6">
    <location>
        <begin position="52"/>
        <end position="71"/>
    </location>
</feature>
<dbReference type="Pfam" id="PF03772">
    <property type="entry name" value="Competence"/>
    <property type="match status" value="1"/>
</dbReference>
<keyword evidence="10" id="KW-1185">Reference proteome</keyword>
<evidence type="ECO:0000259" key="7">
    <source>
        <dbReference type="Pfam" id="PF03772"/>
    </source>
</evidence>
<evidence type="ECO:0000313" key="9">
    <source>
        <dbReference type="EMBL" id="MDA4847744.1"/>
    </source>
</evidence>
<dbReference type="PANTHER" id="PTHR30619:SF1">
    <property type="entry name" value="RECOMBINATION PROTEIN 2"/>
    <property type="match status" value="1"/>
</dbReference>
<dbReference type="PANTHER" id="PTHR30619">
    <property type="entry name" value="DNA INTERNALIZATION/COMPETENCE PROTEIN COMEC/REC2"/>
    <property type="match status" value="1"/>
</dbReference>
<evidence type="ECO:0000256" key="4">
    <source>
        <dbReference type="ARBA" id="ARBA00022989"/>
    </source>
</evidence>
<dbReference type="EMBL" id="JAPJZH010000015">
    <property type="protein sequence ID" value="MDA4847744.1"/>
    <property type="molecule type" value="Genomic_DNA"/>
</dbReference>
<feature type="transmembrane region" description="Helical" evidence="6">
    <location>
        <begin position="77"/>
        <end position="94"/>
    </location>
</feature>
<reference evidence="9" key="1">
    <citation type="submission" date="2022-11" db="EMBL/GenBank/DDBJ databases">
        <title>Hoeflea poritis sp. nov., isolated from scleractinian coral Porites lutea.</title>
        <authorList>
            <person name="Zhang G."/>
            <person name="Wei Q."/>
            <person name="Cai L."/>
        </authorList>
    </citation>
    <scope>NUCLEOTIDE SEQUENCE</scope>
    <source>
        <strain evidence="9">E7-10</strain>
    </source>
</reference>
<dbReference type="RefSeq" id="WP_271091583.1">
    <property type="nucleotide sequence ID" value="NZ_JAPJZH010000015.1"/>
</dbReference>
<evidence type="ECO:0000259" key="8">
    <source>
        <dbReference type="Pfam" id="PF13567"/>
    </source>
</evidence>
<comment type="caution">
    <text evidence="9">The sequence shown here is derived from an EMBL/GenBank/DDBJ whole genome shotgun (WGS) entry which is preliminary data.</text>
</comment>
<feature type="transmembrane region" description="Helical" evidence="6">
    <location>
        <begin position="565"/>
        <end position="583"/>
    </location>
</feature>
<feature type="transmembrane region" description="Helical" evidence="6">
    <location>
        <begin position="407"/>
        <end position="424"/>
    </location>
</feature>
<feature type="transmembrane region" description="Helical" evidence="6">
    <location>
        <begin position="336"/>
        <end position="354"/>
    </location>
</feature>
<dbReference type="NCBIfam" id="TIGR00360">
    <property type="entry name" value="ComEC_N-term"/>
    <property type="match status" value="1"/>
</dbReference>
<evidence type="ECO:0000256" key="6">
    <source>
        <dbReference type="SAM" id="Phobius"/>
    </source>
</evidence>
<feature type="transmembrane region" description="Helical" evidence="6">
    <location>
        <begin position="298"/>
        <end position="324"/>
    </location>
</feature>
<keyword evidence="3 6" id="KW-0812">Transmembrane</keyword>
<dbReference type="InterPro" id="IPR025405">
    <property type="entry name" value="DUF4131"/>
</dbReference>
<evidence type="ECO:0000256" key="1">
    <source>
        <dbReference type="ARBA" id="ARBA00004651"/>
    </source>
</evidence>
<dbReference type="Proteomes" id="UP001148313">
    <property type="component" value="Unassembled WGS sequence"/>
</dbReference>
<dbReference type="InterPro" id="IPR004477">
    <property type="entry name" value="ComEC_N"/>
</dbReference>
<keyword evidence="4 6" id="KW-1133">Transmembrane helix</keyword>
<feature type="transmembrane region" description="Helical" evidence="6">
    <location>
        <begin position="473"/>
        <end position="497"/>
    </location>
</feature>
<feature type="transmembrane region" description="Helical" evidence="6">
    <location>
        <begin position="384"/>
        <end position="401"/>
    </location>
</feature>